<sequence length="134" mass="15506">MTSKRKQKKEQAKPMQARRKKCVDEYTVRDLLQTRQFTTNAQNIIKALKSERKAQAIKANMGGNELKRHPIDYLNLTPVEFVKQYAAILNKNSDLSANARYFIKAVGDDAAKRTIKQLREHETERNISNRSSQQ</sequence>
<protein>
    <submittedName>
        <fullName evidence="1">Uncharacterized protein</fullName>
    </submittedName>
</protein>
<name>A0A8S5N722_9CAUD</name>
<evidence type="ECO:0000313" key="1">
    <source>
        <dbReference type="EMBL" id="DAD90159.1"/>
    </source>
</evidence>
<organism evidence="1">
    <name type="scientific">Siphoviridae sp. ctfWC31</name>
    <dbReference type="NCBI Taxonomy" id="2826414"/>
    <lineage>
        <taxon>Viruses</taxon>
        <taxon>Duplodnaviria</taxon>
        <taxon>Heunggongvirae</taxon>
        <taxon>Uroviricota</taxon>
        <taxon>Caudoviricetes</taxon>
    </lineage>
</organism>
<proteinExistence type="predicted"/>
<reference evidence="1" key="1">
    <citation type="journal article" date="2021" name="Proc. Natl. Acad. Sci. U.S.A.">
        <title>A Catalog of Tens of Thousands of Viruses from Human Metagenomes Reveals Hidden Associations with Chronic Diseases.</title>
        <authorList>
            <person name="Tisza M.J."/>
            <person name="Buck C.B."/>
        </authorList>
    </citation>
    <scope>NUCLEOTIDE SEQUENCE</scope>
    <source>
        <strain evidence="1">CtfWC31</strain>
    </source>
</reference>
<dbReference type="EMBL" id="BK015078">
    <property type="protein sequence ID" value="DAD90159.1"/>
    <property type="molecule type" value="Genomic_DNA"/>
</dbReference>
<accession>A0A8S5N722</accession>